<organism evidence="1 2">
    <name type="scientific">Crossiella equi</name>
    <dbReference type="NCBI Taxonomy" id="130796"/>
    <lineage>
        <taxon>Bacteria</taxon>
        <taxon>Bacillati</taxon>
        <taxon>Actinomycetota</taxon>
        <taxon>Actinomycetes</taxon>
        <taxon>Pseudonocardiales</taxon>
        <taxon>Pseudonocardiaceae</taxon>
        <taxon>Crossiella</taxon>
    </lineage>
</organism>
<sequence length="153" mass="16427">MSPTSAGTAAARLRLKPEIAASGHVDGAWWPRTTEPASEFPDLVRAASARLGVISRISYNPDVWEAAADRMTVHGQNVAVTGFRSLQPNTVRLNGPDRWLVSLLVIPPGTPDRQAEAVLAAAADPWTLLAVPDLLNAHGIPSDLVRDTIPRQR</sequence>
<reference evidence="1 2" key="1">
    <citation type="submission" date="2021-03" db="EMBL/GenBank/DDBJ databases">
        <title>Sequencing the genomes of 1000 actinobacteria strains.</title>
        <authorList>
            <person name="Klenk H.-P."/>
        </authorList>
    </citation>
    <scope>NUCLEOTIDE SEQUENCE [LARGE SCALE GENOMIC DNA]</scope>
    <source>
        <strain evidence="1 2">DSM 44580</strain>
    </source>
</reference>
<dbReference type="Pfam" id="PF19457">
    <property type="entry name" value="DUF5994"/>
    <property type="match status" value="1"/>
</dbReference>
<comment type="caution">
    <text evidence="1">The sequence shown here is derived from an EMBL/GenBank/DDBJ whole genome shotgun (WGS) entry which is preliminary data.</text>
</comment>
<accession>A0ABS5A4S0</accession>
<dbReference type="InterPro" id="IPR046036">
    <property type="entry name" value="DUF5994"/>
</dbReference>
<dbReference type="RefSeq" id="WP_086782733.1">
    <property type="nucleotide sequence ID" value="NZ_JAGIOO010000001.1"/>
</dbReference>
<proteinExistence type="predicted"/>
<keyword evidence="2" id="KW-1185">Reference proteome</keyword>
<gene>
    <name evidence="1" type="ORF">JOF53_000425</name>
</gene>
<dbReference type="Proteomes" id="UP001519363">
    <property type="component" value="Unassembled WGS sequence"/>
</dbReference>
<dbReference type="EMBL" id="JAGIOO010000001">
    <property type="protein sequence ID" value="MBP2471553.1"/>
    <property type="molecule type" value="Genomic_DNA"/>
</dbReference>
<evidence type="ECO:0000313" key="2">
    <source>
        <dbReference type="Proteomes" id="UP001519363"/>
    </source>
</evidence>
<protein>
    <submittedName>
        <fullName evidence="1">Uncharacterized protein</fullName>
    </submittedName>
</protein>
<evidence type="ECO:0000313" key="1">
    <source>
        <dbReference type="EMBL" id="MBP2471553.1"/>
    </source>
</evidence>
<name>A0ABS5A4S0_9PSEU</name>